<protein>
    <submittedName>
        <fullName evidence="1 2">Uncharacterized protein</fullName>
    </submittedName>
</protein>
<evidence type="ECO:0000313" key="2">
    <source>
        <dbReference type="EnsemblPlants" id="KEH36618"/>
    </source>
</evidence>
<gene>
    <name evidence="1" type="ordered locus">MTR_2g016410</name>
</gene>
<dbReference type="EMBL" id="CM001218">
    <property type="protein sequence ID" value="KEH36618.1"/>
    <property type="molecule type" value="Genomic_DNA"/>
</dbReference>
<reference evidence="1 3" key="1">
    <citation type="journal article" date="2011" name="Nature">
        <title>The Medicago genome provides insight into the evolution of rhizobial symbioses.</title>
        <authorList>
            <person name="Young N.D."/>
            <person name="Debelle F."/>
            <person name="Oldroyd G.E."/>
            <person name="Geurts R."/>
            <person name="Cannon S.B."/>
            <person name="Udvardi M.K."/>
            <person name="Benedito V.A."/>
            <person name="Mayer K.F."/>
            <person name="Gouzy J."/>
            <person name="Schoof H."/>
            <person name="Van de Peer Y."/>
            <person name="Proost S."/>
            <person name="Cook D.R."/>
            <person name="Meyers B.C."/>
            <person name="Spannagl M."/>
            <person name="Cheung F."/>
            <person name="De Mita S."/>
            <person name="Krishnakumar V."/>
            <person name="Gundlach H."/>
            <person name="Zhou S."/>
            <person name="Mudge J."/>
            <person name="Bharti A.K."/>
            <person name="Murray J.D."/>
            <person name="Naoumkina M.A."/>
            <person name="Rosen B."/>
            <person name="Silverstein K.A."/>
            <person name="Tang H."/>
            <person name="Rombauts S."/>
            <person name="Zhao P.X."/>
            <person name="Zhou P."/>
            <person name="Barbe V."/>
            <person name="Bardou P."/>
            <person name="Bechner M."/>
            <person name="Bellec A."/>
            <person name="Berger A."/>
            <person name="Berges H."/>
            <person name="Bidwell S."/>
            <person name="Bisseling T."/>
            <person name="Choisne N."/>
            <person name="Couloux A."/>
            <person name="Denny R."/>
            <person name="Deshpande S."/>
            <person name="Dai X."/>
            <person name="Doyle J.J."/>
            <person name="Dudez A.M."/>
            <person name="Farmer A.D."/>
            <person name="Fouteau S."/>
            <person name="Franken C."/>
            <person name="Gibelin C."/>
            <person name="Gish J."/>
            <person name="Goldstein S."/>
            <person name="Gonzalez A.J."/>
            <person name="Green P.J."/>
            <person name="Hallab A."/>
            <person name="Hartog M."/>
            <person name="Hua A."/>
            <person name="Humphray S.J."/>
            <person name="Jeong D.H."/>
            <person name="Jing Y."/>
            <person name="Jocker A."/>
            <person name="Kenton S.M."/>
            <person name="Kim D.J."/>
            <person name="Klee K."/>
            <person name="Lai H."/>
            <person name="Lang C."/>
            <person name="Lin S."/>
            <person name="Macmil S.L."/>
            <person name="Magdelenat G."/>
            <person name="Matthews L."/>
            <person name="McCorrison J."/>
            <person name="Monaghan E.L."/>
            <person name="Mun J.H."/>
            <person name="Najar F.Z."/>
            <person name="Nicholson C."/>
            <person name="Noirot C."/>
            <person name="O'Bleness M."/>
            <person name="Paule C.R."/>
            <person name="Poulain J."/>
            <person name="Prion F."/>
            <person name="Qin B."/>
            <person name="Qu C."/>
            <person name="Retzel E.F."/>
            <person name="Riddle C."/>
            <person name="Sallet E."/>
            <person name="Samain S."/>
            <person name="Samson N."/>
            <person name="Sanders I."/>
            <person name="Saurat O."/>
            <person name="Scarpelli C."/>
            <person name="Schiex T."/>
            <person name="Segurens B."/>
            <person name="Severin A.J."/>
            <person name="Sherrier D.J."/>
            <person name="Shi R."/>
            <person name="Sims S."/>
            <person name="Singer S.R."/>
            <person name="Sinharoy S."/>
            <person name="Sterck L."/>
            <person name="Viollet A."/>
            <person name="Wang B.B."/>
            <person name="Wang K."/>
            <person name="Wang M."/>
            <person name="Wang X."/>
            <person name="Warfsmann J."/>
            <person name="Weissenbach J."/>
            <person name="White D.D."/>
            <person name="White J.D."/>
            <person name="Wiley G.B."/>
            <person name="Wincker P."/>
            <person name="Xing Y."/>
            <person name="Yang L."/>
            <person name="Yao Z."/>
            <person name="Ying F."/>
            <person name="Zhai J."/>
            <person name="Zhou L."/>
            <person name="Zuber A."/>
            <person name="Denarie J."/>
            <person name="Dixon R.A."/>
            <person name="May G.D."/>
            <person name="Schwartz D.C."/>
            <person name="Rogers J."/>
            <person name="Quetier F."/>
            <person name="Town C.D."/>
            <person name="Roe B.A."/>
        </authorList>
    </citation>
    <scope>NUCLEOTIDE SEQUENCE [LARGE SCALE GENOMIC DNA]</scope>
    <source>
        <strain evidence="1">A17</strain>
        <strain evidence="2 3">cv. Jemalong A17</strain>
    </source>
</reference>
<accession>A0A072V5I0</accession>
<sequence length="54" mass="6103">MPRGATRSEHNEALTLSSTPFQGTWARIFGNKMYLLVVCIKQKAKELPNMNIPL</sequence>
<name>A0A072V5I0_MEDTR</name>
<keyword evidence="3" id="KW-1185">Reference proteome</keyword>
<dbReference type="Proteomes" id="UP000002051">
    <property type="component" value="Chromosome 2"/>
</dbReference>
<reference evidence="2" key="3">
    <citation type="submission" date="2015-04" db="UniProtKB">
        <authorList>
            <consortium name="EnsemblPlants"/>
        </authorList>
    </citation>
    <scope>IDENTIFICATION</scope>
    <source>
        <strain evidence="2">cv. Jemalong A17</strain>
    </source>
</reference>
<dbReference type="HOGENOM" id="CLU_3053348_0_0_1"/>
<dbReference type="EnsemblPlants" id="KEH36618">
    <property type="protein sequence ID" value="KEH36618"/>
    <property type="gene ID" value="MTR_2g016410"/>
</dbReference>
<organism evidence="1 3">
    <name type="scientific">Medicago truncatula</name>
    <name type="common">Barrel medic</name>
    <name type="synonym">Medicago tribuloides</name>
    <dbReference type="NCBI Taxonomy" id="3880"/>
    <lineage>
        <taxon>Eukaryota</taxon>
        <taxon>Viridiplantae</taxon>
        <taxon>Streptophyta</taxon>
        <taxon>Embryophyta</taxon>
        <taxon>Tracheophyta</taxon>
        <taxon>Spermatophyta</taxon>
        <taxon>Magnoliopsida</taxon>
        <taxon>eudicotyledons</taxon>
        <taxon>Gunneridae</taxon>
        <taxon>Pentapetalae</taxon>
        <taxon>rosids</taxon>
        <taxon>fabids</taxon>
        <taxon>Fabales</taxon>
        <taxon>Fabaceae</taxon>
        <taxon>Papilionoideae</taxon>
        <taxon>50 kb inversion clade</taxon>
        <taxon>NPAAA clade</taxon>
        <taxon>Hologalegina</taxon>
        <taxon>IRL clade</taxon>
        <taxon>Trifolieae</taxon>
        <taxon>Medicago</taxon>
    </lineage>
</organism>
<reference evidence="1 3" key="2">
    <citation type="journal article" date="2014" name="BMC Genomics">
        <title>An improved genome release (version Mt4.0) for the model legume Medicago truncatula.</title>
        <authorList>
            <person name="Tang H."/>
            <person name="Krishnakumar V."/>
            <person name="Bidwell S."/>
            <person name="Rosen B."/>
            <person name="Chan A."/>
            <person name="Zhou S."/>
            <person name="Gentzbittel L."/>
            <person name="Childs K.L."/>
            <person name="Yandell M."/>
            <person name="Gundlach H."/>
            <person name="Mayer K.F."/>
            <person name="Schwartz D.C."/>
            <person name="Town C.D."/>
        </authorList>
    </citation>
    <scope>GENOME REANNOTATION</scope>
    <source>
        <strain evidence="1">A17</strain>
        <strain evidence="2 3">cv. Jemalong A17</strain>
    </source>
</reference>
<evidence type="ECO:0000313" key="3">
    <source>
        <dbReference type="Proteomes" id="UP000002051"/>
    </source>
</evidence>
<dbReference type="AlphaFoldDB" id="A0A072V5I0"/>
<proteinExistence type="predicted"/>
<evidence type="ECO:0000313" key="1">
    <source>
        <dbReference type="EMBL" id="KEH36618.1"/>
    </source>
</evidence>